<dbReference type="EMBL" id="LR796337">
    <property type="protein sequence ID" value="CAB4137210.1"/>
    <property type="molecule type" value="Genomic_DNA"/>
</dbReference>
<dbReference type="Gene3D" id="3.30.420.240">
    <property type="match status" value="1"/>
</dbReference>
<dbReference type="GO" id="GO:0005524">
    <property type="term" value="F:ATP binding"/>
    <property type="evidence" value="ECO:0007669"/>
    <property type="project" value="UniProtKB-KW"/>
</dbReference>
<gene>
    <name evidence="6" type="ORF">UFOVP318_14</name>
</gene>
<evidence type="ECO:0000256" key="3">
    <source>
        <dbReference type="ARBA" id="ARBA00022840"/>
    </source>
</evidence>
<feature type="domain" description="Terminase large subunit gp17-like C-terminal" evidence="5">
    <location>
        <begin position="237"/>
        <end position="373"/>
    </location>
</feature>
<dbReference type="InterPro" id="IPR035421">
    <property type="entry name" value="Terminase_6C"/>
</dbReference>
<evidence type="ECO:0000256" key="2">
    <source>
        <dbReference type="ARBA" id="ARBA00022741"/>
    </source>
</evidence>
<protein>
    <submittedName>
        <fullName evidence="6">Terminase RNaseH-like domain containing protein</fullName>
    </submittedName>
</protein>
<keyword evidence="2" id="KW-0547">Nucleotide-binding</keyword>
<name>A0A6J5LWP7_9CAUD</name>
<organism evidence="6">
    <name type="scientific">uncultured Caudovirales phage</name>
    <dbReference type="NCBI Taxonomy" id="2100421"/>
    <lineage>
        <taxon>Viruses</taxon>
        <taxon>Duplodnaviria</taxon>
        <taxon>Heunggongvirae</taxon>
        <taxon>Uroviricota</taxon>
        <taxon>Caudoviricetes</taxon>
        <taxon>Peduoviridae</taxon>
        <taxon>Maltschvirus</taxon>
        <taxon>Maltschvirus maltsch</taxon>
    </lineage>
</organism>
<evidence type="ECO:0000313" key="6">
    <source>
        <dbReference type="EMBL" id="CAB4137210.1"/>
    </source>
</evidence>
<evidence type="ECO:0000256" key="1">
    <source>
        <dbReference type="ARBA" id="ARBA00022612"/>
    </source>
</evidence>
<reference evidence="6" key="1">
    <citation type="submission" date="2020-04" db="EMBL/GenBank/DDBJ databases">
        <authorList>
            <person name="Chiriac C."/>
            <person name="Salcher M."/>
            <person name="Ghai R."/>
            <person name="Kavagutti S V."/>
        </authorList>
    </citation>
    <scope>NUCLEOTIDE SEQUENCE</scope>
</reference>
<keyword evidence="4" id="KW-0231">Viral genome packaging</keyword>
<dbReference type="Gene3D" id="3.40.50.300">
    <property type="entry name" value="P-loop containing nucleotide triphosphate hydrolases"/>
    <property type="match status" value="1"/>
</dbReference>
<keyword evidence="3" id="KW-0067">ATP-binding</keyword>
<keyword evidence="1" id="KW-1188">Viral release from host cell</keyword>
<accession>A0A6J5LWP7</accession>
<sequence>MSRKVQLPKLHTNQEKVRREAKRFNVLDCGRRWGKSKLSVNLLVEGALNGYPVGYFAPTYKLLEGTFKECYNALEQVIKRKHDQQFIELVTGGIIEFWSLDNPNAGRSRKYKVAIIDEAAFVKDLWEAWTQSIRPTLTDMKGGAWFMSTPKGKNDFYKLWMRGQTGEEGWASWQMPTSTNPFIDISEIYSAEKDLPALAFKQEYLAEFNDNVANPFGFQFIKQCTMPQSIEQPVCYGVDLAKSFDWTVIIGLDRFGQVAYFERFQKDWNITKQIILQLPKAPIKVDSTGVGDPIVEDLQRQRPNVFGFKYSATSKQQLMEGLQSAIHQRKVGFPEGVITKELESFEYEYTRTGVRFNAPAGMHDDCVNALALAWAQFQERKHDVKYVFI</sequence>
<proteinExistence type="predicted"/>
<dbReference type="InterPro" id="IPR027417">
    <property type="entry name" value="P-loop_NTPase"/>
</dbReference>
<evidence type="ECO:0000256" key="4">
    <source>
        <dbReference type="ARBA" id="ARBA00023219"/>
    </source>
</evidence>
<evidence type="ECO:0000259" key="5">
    <source>
        <dbReference type="Pfam" id="PF17289"/>
    </source>
</evidence>
<dbReference type="Pfam" id="PF17289">
    <property type="entry name" value="Terminase_6C"/>
    <property type="match status" value="1"/>
</dbReference>